<feature type="transmembrane region" description="Helical" evidence="1">
    <location>
        <begin position="31"/>
        <end position="51"/>
    </location>
</feature>
<name>D8RRR4_SELML</name>
<keyword evidence="1" id="KW-0812">Transmembrane</keyword>
<dbReference type="KEGG" id="smo:SELMODRAFT_414132"/>
<dbReference type="Gramene" id="EFJ25288">
    <property type="protein sequence ID" value="EFJ25288"/>
    <property type="gene ID" value="SELMODRAFT_414132"/>
</dbReference>
<keyword evidence="1" id="KW-0472">Membrane</keyword>
<evidence type="ECO:0000313" key="2">
    <source>
        <dbReference type="EMBL" id="EFJ25288.1"/>
    </source>
</evidence>
<organism evidence="3">
    <name type="scientific">Selaginella moellendorffii</name>
    <name type="common">Spikemoss</name>
    <dbReference type="NCBI Taxonomy" id="88036"/>
    <lineage>
        <taxon>Eukaryota</taxon>
        <taxon>Viridiplantae</taxon>
        <taxon>Streptophyta</taxon>
        <taxon>Embryophyta</taxon>
        <taxon>Tracheophyta</taxon>
        <taxon>Lycopodiopsida</taxon>
        <taxon>Selaginellales</taxon>
        <taxon>Selaginellaceae</taxon>
        <taxon>Selaginella</taxon>
    </lineage>
</organism>
<dbReference type="InParanoid" id="D8RRR4"/>
<sequence length="146" mass="16537">MAIDNNLKELSFTAMHKRVCPLSLTANAGEVAILIGDYMFILGITMLYAILGTVRRPHELTNLVGVPNEIVLEKESAFEDILRRFCNRSTLITCLDDVEVHMDQSQFHLPIYAECMAQHFMQHEPIVKEHSAIPIPAFLDIEAKKD</sequence>
<keyword evidence="3" id="KW-1185">Reference proteome</keyword>
<gene>
    <name evidence="2" type="ORF">SELMODRAFT_414132</name>
</gene>
<protein>
    <submittedName>
        <fullName evidence="2">Uncharacterized protein</fullName>
    </submittedName>
</protein>
<dbReference type="AlphaFoldDB" id="D8RRR4"/>
<dbReference type="HOGENOM" id="CLU_1780644_0_0_1"/>
<evidence type="ECO:0000313" key="3">
    <source>
        <dbReference type="Proteomes" id="UP000001514"/>
    </source>
</evidence>
<dbReference type="Proteomes" id="UP000001514">
    <property type="component" value="Unassembled WGS sequence"/>
</dbReference>
<dbReference type="EMBL" id="GL377587">
    <property type="protein sequence ID" value="EFJ25288.1"/>
    <property type="molecule type" value="Genomic_DNA"/>
</dbReference>
<proteinExistence type="predicted"/>
<accession>D8RRR4</accession>
<evidence type="ECO:0000256" key="1">
    <source>
        <dbReference type="SAM" id="Phobius"/>
    </source>
</evidence>
<reference evidence="2 3" key="1">
    <citation type="journal article" date="2011" name="Science">
        <title>The Selaginella genome identifies genetic changes associated with the evolution of vascular plants.</title>
        <authorList>
            <person name="Banks J.A."/>
            <person name="Nishiyama T."/>
            <person name="Hasebe M."/>
            <person name="Bowman J.L."/>
            <person name="Gribskov M."/>
            <person name="dePamphilis C."/>
            <person name="Albert V.A."/>
            <person name="Aono N."/>
            <person name="Aoyama T."/>
            <person name="Ambrose B.A."/>
            <person name="Ashton N.W."/>
            <person name="Axtell M.J."/>
            <person name="Barker E."/>
            <person name="Barker M.S."/>
            <person name="Bennetzen J.L."/>
            <person name="Bonawitz N.D."/>
            <person name="Chapple C."/>
            <person name="Cheng C."/>
            <person name="Correa L.G."/>
            <person name="Dacre M."/>
            <person name="DeBarry J."/>
            <person name="Dreyer I."/>
            <person name="Elias M."/>
            <person name="Engstrom E.M."/>
            <person name="Estelle M."/>
            <person name="Feng L."/>
            <person name="Finet C."/>
            <person name="Floyd S.K."/>
            <person name="Frommer W.B."/>
            <person name="Fujita T."/>
            <person name="Gramzow L."/>
            <person name="Gutensohn M."/>
            <person name="Harholt J."/>
            <person name="Hattori M."/>
            <person name="Heyl A."/>
            <person name="Hirai T."/>
            <person name="Hiwatashi Y."/>
            <person name="Ishikawa M."/>
            <person name="Iwata M."/>
            <person name="Karol K.G."/>
            <person name="Koehler B."/>
            <person name="Kolukisaoglu U."/>
            <person name="Kubo M."/>
            <person name="Kurata T."/>
            <person name="Lalonde S."/>
            <person name="Li K."/>
            <person name="Li Y."/>
            <person name="Litt A."/>
            <person name="Lyons E."/>
            <person name="Manning G."/>
            <person name="Maruyama T."/>
            <person name="Michael T.P."/>
            <person name="Mikami K."/>
            <person name="Miyazaki S."/>
            <person name="Morinaga S."/>
            <person name="Murata T."/>
            <person name="Mueller-Roeber B."/>
            <person name="Nelson D.R."/>
            <person name="Obara M."/>
            <person name="Oguri Y."/>
            <person name="Olmstead R.G."/>
            <person name="Onodera N."/>
            <person name="Petersen B.L."/>
            <person name="Pils B."/>
            <person name="Prigge M."/>
            <person name="Rensing S.A."/>
            <person name="Riano-Pachon D.M."/>
            <person name="Roberts A.W."/>
            <person name="Sato Y."/>
            <person name="Scheller H.V."/>
            <person name="Schulz B."/>
            <person name="Schulz C."/>
            <person name="Shakirov E.V."/>
            <person name="Shibagaki N."/>
            <person name="Shinohara N."/>
            <person name="Shippen D.E."/>
            <person name="Soerensen I."/>
            <person name="Sotooka R."/>
            <person name="Sugimoto N."/>
            <person name="Sugita M."/>
            <person name="Sumikawa N."/>
            <person name="Tanurdzic M."/>
            <person name="Theissen G."/>
            <person name="Ulvskov P."/>
            <person name="Wakazuki S."/>
            <person name="Weng J.K."/>
            <person name="Willats W.W."/>
            <person name="Wipf D."/>
            <person name="Wolf P.G."/>
            <person name="Yang L."/>
            <person name="Zimmer A.D."/>
            <person name="Zhu Q."/>
            <person name="Mitros T."/>
            <person name="Hellsten U."/>
            <person name="Loque D."/>
            <person name="Otillar R."/>
            <person name="Salamov A."/>
            <person name="Schmutz J."/>
            <person name="Shapiro H."/>
            <person name="Lindquist E."/>
            <person name="Lucas S."/>
            <person name="Rokhsar D."/>
            <person name="Grigoriev I.V."/>
        </authorList>
    </citation>
    <scope>NUCLEOTIDE SEQUENCE [LARGE SCALE GENOMIC DNA]</scope>
</reference>
<keyword evidence="1" id="KW-1133">Transmembrane helix</keyword>